<dbReference type="SMART" id="SM00354">
    <property type="entry name" value="HTH_LACI"/>
    <property type="match status" value="1"/>
</dbReference>
<keyword evidence="6" id="KW-1185">Reference proteome</keyword>
<gene>
    <name evidence="5" type="ORF">SERN_1718</name>
</gene>
<dbReference type="InterPro" id="IPR028082">
    <property type="entry name" value="Peripla_BP_I"/>
</dbReference>
<protein>
    <submittedName>
        <fullName evidence="5">Regulatory protein, LacI</fullName>
    </submittedName>
</protein>
<organism evidence="5 6">
    <name type="scientific">Serinibacter arcticus</name>
    <dbReference type="NCBI Taxonomy" id="1655435"/>
    <lineage>
        <taxon>Bacteria</taxon>
        <taxon>Bacillati</taxon>
        <taxon>Actinomycetota</taxon>
        <taxon>Actinomycetes</taxon>
        <taxon>Micrococcales</taxon>
        <taxon>Beutenbergiaceae</taxon>
        <taxon>Serinibacter</taxon>
    </lineage>
</organism>
<dbReference type="PANTHER" id="PTHR30146">
    <property type="entry name" value="LACI-RELATED TRANSCRIPTIONAL REPRESSOR"/>
    <property type="match status" value="1"/>
</dbReference>
<dbReference type="Proteomes" id="UP000297318">
    <property type="component" value="Unassembled WGS sequence"/>
</dbReference>
<dbReference type="EMBL" id="RHPJ01000002">
    <property type="protein sequence ID" value="TGO05714.1"/>
    <property type="molecule type" value="Genomic_DNA"/>
</dbReference>
<dbReference type="SUPFAM" id="SSF47413">
    <property type="entry name" value="lambda repressor-like DNA-binding domains"/>
    <property type="match status" value="1"/>
</dbReference>
<proteinExistence type="predicted"/>
<feature type="domain" description="HTH lacI-type" evidence="4">
    <location>
        <begin position="14"/>
        <end position="68"/>
    </location>
</feature>
<accession>A0A4Z1E1A9</accession>
<sequence length="347" mass="35997">MAHRWQERERSGAPRLTDVAVLAGVSIATASRALSGGGVVSPGLTRRVLEAADELSYTVNPHARSLAGGLTSVLGLMVYEIDDPYFAEIAGGVIQVAGEHGWSVQVSHQDREAASDLAGVRMLRGQRVGALIIAGSGYRDPAKNATVNAELEAYAASGGRLVAIGHRDIGCDAVLPDNVGAARVAAEHLIALGHRRIGVISGPDTLTTVVDRGRGIDRAARAADVEEIVWAHAAFTRDGGRAATVRLLDSHPGLTAIIALNDTMATGALSVLRERGIPVPQAVSVTGIDDVQVAQDLAPALTTVRLPMASMGRQAARLALRPAGGEPTVREVGHELVVRASTAPPPA</sequence>
<dbReference type="CDD" id="cd06267">
    <property type="entry name" value="PBP1_LacI_sugar_binding-like"/>
    <property type="match status" value="1"/>
</dbReference>
<dbReference type="InterPro" id="IPR000843">
    <property type="entry name" value="HTH_LacI"/>
</dbReference>
<dbReference type="OrthoDB" id="3324394at2"/>
<dbReference type="PROSITE" id="PS00356">
    <property type="entry name" value="HTH_LACI_1"/>
    <property type="match status" value="1"/>
</dbReference>
<dbReference type="InterPro" id="IPR010982">
    <property type="entry name" value="Lambda_DNA-bd_dom_sf"/>
</dbReference>
<evidence type="ECO:0000313" key="5">
    <source>
        <dbReference type="EMBL" id="TGO05714.1"/>
    </source>
</evidence>
<keyword evidence="3" id="KW-0804">Transcription</keyword>
<evidence type="ECO:0000256" key="3">
    <source>
        <dbReference type="ARBA" id="ARBA00023163"/>
    </source>
</evidence>
<dbReference type="PROSITE" id="PS50932">
    <property type="entry name" value="HTH_LACI_2"/>
    <property type="match status" value="1"/>
</dbReference>
<evidence type="ECO:0000313" key="6">
    <source>
        <dbReference type="Proteomes" id="UP000297318"/>
    </source>
</evidence>
<evidence type="ECO:0000256" key="1">
    <source>
        <dbReference type="ARBA" id="ARBA00023015"/>
    </source>
</evidence>
<name>A0A4Z1E1A9_9MICO</name>
<dbReference type="AlphaFoldDB" id="A0A4Z1E1A9"/>
<dbReference type="Gene3D" id="3.40.50.2300">
    <property type="match status" value="2"/>
</dbReference>
<dbReference type="SUPFAM" id="SSF53822">
    <property type="entry name" value="Periplasmic binding protein-like I"/>
    <property type="match status" value="1"/>
</dbReference>
<dbReference type="GO" id="GO:0003700">
    <property type="term" value="F:DNA-binding transcription factor activity"/>
    <property type="evidence" value="ECO:0007669"/>
    <property type="project" value="TreeGrafter"/>
</dbReference>
<evidence type="ECO:0000256" key="2">
    <source>
        <dbReference type="ARBA" id="ARBA00023125"/>
    </source>
</evidence>
<evidence type="ECO:0000259" key="4">
    <source>
        <dbReference type="PROSITE" id="PS50932"/>
    </source>
</evidence>
<dbReference type="Gene3D" id="1.10.260.40">
    <property type="entry name" value="lambda repressor-like DNA-binding domains"/>
    <property type="match status" value="1"/>
</dbReference>
<keyword evidence="1" id="KW-0805">Transcription regulation</keyword>
<dbReference type="CDD" id="cd01392">
    <property type="entry name" value="HTH_LacI"/>
    <property type="match status" value="1"/>
</dbReference>
<dbReference type="GO" id="GO:0000976">
    <property type="term" value="F:transcription cis-regulatory region binding"/>
    <property type="evidence" value="ECO:0007669"/>
    <property type="project" value="TreeGrafter"/>
</dbReference>
<dbReference type="Pfam" id="PF00356">
    <property type="entry name" value="LacI"/>
    <property type="match status" value="1"/>
</dbReference>
<dbReference type="PANTHER" id="PTHR30146:SF153">
    <property type="entry name" value="LACTOSE OPERON REPRESSOR"/>
    <property type="match status" value="1"/>
</dbReference>
<reference evidence="5 6" key="1">
    <citation type="submission" date="2018-11" db="EMBL/GenBank/DDBJ databases">
        <title>Complete genome sequencing of the Actinobacteria Serinibacter sp. K3-2.</title>
        <authorList>
            <person name="Rakitin A.L."/>
            <person name="Beletsky A.V."/>
            <person name="Mardanov A.V."/>
            <person name="Ravin N.V."/>
            <person name="Gromova A.S."/>
            <person name="Filippova S.N."/>
            <person name="Gal'Chenko V.F."/>
        </authorList>
    </citation>
    <scope>NUCLEOTIDE SEQUENCE [LARGE SCALE GENOMIC DNA]</scope>
    <source>
        <strain evidence="5 6">K3-2</strain>
    </source>
</reference>
<comment type="caution">
    <text evidence="5">The sequence shown here is derived from an EMBL/GenBank/DDBJ whole genome shotgun (WGS) entry which is preliminary data.</text>
</comment>
<dbReference type="RefSeq" id="WP_135849670.1">
    <property type="nucleotide sequence ID" value="NZ_RHPJ01000002.1"/>
</dbReference>
<dbReference type="InterPro" id="IPR046335">
    <property type="entry name" value="LacI/GalR-like_sensor"/>
</dbReference>
<dbReference type="Pfam" id="PF13377">
    <property type="entry name" value="Peripla_BP_3"/>
    <property type="match status" value="1"/>
</dbReference>
<keyword evidence="2" id="KW-0238">DNA-binding</keyword>